<name>A0A8H4AAS9_GIGMA</name>
<dbReference type="AlphaFoldDB" id="A0A8H4AAS9"/>
<comment type="caution">
    <text evidence="1">The sequence shown here is derived from an EMBL/GenBank/DDBJ whole genome shotgun (WGS) entry which is preliminary data.</text>
</comment>
<protein>
    <submittedName>
        <fullName evidence="1">Uncharacterized protein</fullName>
    </submittedName>
</protein>
<organism evidence="1 2">
    <name type="scientific">Gigaspora margarita</name>
    <dbReference type="NCBI Taxonomy" id="4874"/>
    <lineage>
        <taxon>Eukaryota</taxon>
        <taxon>Fungi</taxon>
        <taxon>Fungi incertae sedis</taxon>
        <taxon>Mucoromycota</taxon>
        <taxon>Glomeromycotina</taxon>
        <taxon>Glomeromycetes</taxon>
        <taxon>Diversisporales</taxon>
        <taxon>Gigasporaceae</taxon>
        <taxon>Gigaspora</taxon>
    </lineage>
</organism>
<dbReference type="Proteomes" id="UP000439903">
    <property type="component" value="Unassembled WGS sequence"/>
</dbReference>
<accession>A0A8H4AAS9</accession>
<proteinExistence type="predicted"/>
<reference evidence="1 2" key="1">
    <citation type="journal article" date="2019" name="Environ. Microbiol.">
        <title>At the nexus of three kingdoms: the genome of the mycorrhizal fungus Gigaspora margarita provides insights into plant, endobacterial and fungal interactions.</title>
        <authorList>
            <person name="Venice F."/>
            <person name="Ghignone S."/>
            <person name="Salvioli di Fossalunga A."/>
            <person name="Amselem J."/>
            <person name="Novero M."/>
            <person name="Xianan X."/>
            <person name="Sedzielewska Toro K."/>
            <person name="Morin E."/>
            <person name="Lipzen A."/>
            <person name="Grigoriev I.V."/>
            <person name="Henrissat B."/>
            <person name="Martin F.M."/>
            <person name="Bonfante P."/>
        </authorList>
    </citation>
    <scope>NUCLEOTIDE SEQUENCE [LARGE SCALE GENOMIC DNA]</scope>
    <source>
        <strain evidence="1 2">BEG34</strain>
    </source>
</reference>
<evidence type="ECO:0000313" key="1">
    <source>
        <dbReference type="EMBL" id="KAF0475625.1"/>
    </source>
</evidence>
<sequence length="107" mass="12518">MSSSYHITLLTTISNYYKNAITSLQEAHKNQTRTTSNHYNYAIEALQQCHQSTTTMLSKHRKNAITSLQERYRITINTTNHQECCMVTIIRKAPEKYKNAVKDQKMY</sequence>
<gene>
    <name evidence="1" type="ORF">F8M41_024584</name>
</gene>
<dbReference type="EMBL" id="WTPW01000843">
    <property type="protein sequence ID" value="KAF0475625.1"/>
    <property type="molecule type" value="Genomic_DNA"/>
</dbReference>
<keyword evidence="2" id="KW-1185">Reference proteome</keyword>
<evidence type="ECO:0000313" key="2">
    <source>
        <dbReference type="Proteomes" id="UP000439903"/>
    </source>
</evidence>